<evidence type="ECO:0000313" key="1">
    <source>
        <dbReference type="EMBL" id="CAH1250095.1"/>
    </source>
</evidence>
<proteinExistence type="predicted"/>
<dbReference type="EMBL" id="OV696703">
    <property type="protein sequence ID" value="CAH1250095.1"/>
    <property type="molecule type" value="Genomic_DNA"/>
</dbReference>
<accession>A0A8J9Z916</accession>
<dbReference type="AlphaFoldDB" id="A0A8J9Z916"/>
<dbReference type="PANTHER" id="PTHR46060:SF1">
    <property type="entry name" value="MARINER MOS1 TRANSPOSASE-LIKE PROTEIN"/>
    <property type="match status" value="1"/>
</dbReference>
<dbReference type="GO" id="GO:0003676">
    <property type="term" value="F:nucleic acid binding"/>
    <property type="evidence" value="ECO:0007669"/>
    <property type="project" value="InterPro"/>
</dbReference>
<gene>
    <name evidence="1" type="primary">SETMAR</name>
    <name evidence="1" type="ORF">BLAG_LOCUS10957</name>
</gene>
<dbReference type="Proteomes" id="UP000838412">
    <property type="component" value="Chromosome 18"/>
</dbReference>
<dbReference type="InterPro" id="IPR001888">
    <property type="entry name" value="Transposase_1"/>
</dbReference>
<dbReference type="InterPro" id="IPR052709">
    <property type="entry name" value="Transposase-MT_Hybrid"/>
</dbReference>
<dbReference type="PANTHER" id="PTHR46060">
    <property type="entry name" value="MARINER MOS1 TRANSPOSASE-LIKE PROTEIN"/>
    <property type="match status" value="1"/>
</dbReference>
<keyword evidence="2" id="KW-1185">Reference proteome</keyword>
<sequence length="132" mass="14757">MTKKGLQPPKKFKRAASVGKVMASVFWDSEGVMIVIDYLQKAQVSVAAATQCGFELLPHPPYSPDLAPSDFYLFPNLKSHLHGHHFETDDEVIHAVEAYPETQDATYFQQGVRYAHLQYGSDVTGPNIAEYQ</sequence>
<dbReference type="InterPro" id="IPR036397">
    <property type="entry name" value="RNaseH_sf"/>
</dbReference>
<evidence type="ECO:0000313" key="2">
    <source>
        <dbReference type="Proteomes" id="UP000838412"/>
    </source>
</evidence>
<dbReference type="Gene3D" id="3.30.420.10">
    <property type="entry name" value="Ribonuclease H-like superfamily/Ribonuclease H"/>
    <property type="match status" value="1"/>
</dbReference>
<dbReference type="Pfam" id="PF01359">
    <property type="entry name" value="Transposase_1"/>
    <property type="match status" value="1"/>
</dbReference>
<protein>
    <submittedName>
        <fullName evidence="1">SETMAR protein</fullName>
    </submittedName>
</protein>
<organism evidence="1 2">
    <name type="scientific">Branchiostoma lanceolatum</name>
    <name type="common">Common lancelet</name>
    <name type="synonym">Amphioxus lanceolatum</name>
    <dbReference type="NCBI Taxonomy" id="7740"/>
    <lineage>
        <taxon>Eukaryota</taxon>
        <taxon>Metazoa</taxon>
        <taxon>Chordata</taxon>
        <taxon>Cephalochordata</taxon>
        <taxon>Leptocardii</taxon>
        <taxon>Amphioxiformes</taxon>
        <taxon>Branchiostomatidae</taxon>
        <taxon>Branchiostoma</taxon>
    </lineage>
</organism>
<name>A0A8J9Z916_BRALA</name>
<reference evidence="1" key="1">
    <citation type="submission" date="2022-01" db="EMBL/GenBank/DDBJ databases">
        <authorList>
            <person name="Braso-Vives M."/>
        </authorList>
    </citation>
    <scope>NUCLEOTIDE SEQUENCE</scope>
</reference>
<dbReference type="OrthoDB" id="616263at2759"/>